<protein>
    <submittedName>
        <fullName evidence="2">Uncharacterized protein</fullName>
    </submittedName>
</protein>
<sequence length="161" mass="17259">MTSGQAPSFLVAAAAEAELPTNADEESQVVIAGEGDGAPADQSKVFNSKVGILAPDDDENDTSSVFSFDSMERAPRIPLRFQHLMKRSKTGENSGSDLPFPSVVGITQEYESTNICPCRCLFFTLKETICLVMSALGCAVFLAGLILLCMYLEGSAFGYNR</sequence>
<evidence type="ECO:0000313" key="2">
    <source>
        <dbReference type="EMBL" id="EJK76096.1"/>
    </source>
</evidence>
<proteinExistence type="predicted"/>
<evidence type="ECO:0000256" key="1">
    <source>
        <dbReference type="SAM" id="Phobius"/>
    </source>
</evidence>
<comment type="caution">
    <text evidence="2">The sequence shown here is derived from an EMBL/GenBank/DDBJ whole genome shotgun (WGS) entry which is preliminary data.</text>
</comment>
<keyword evidence="1" id="KW-1133">Transmembrane helix</keyword>
<keyword evidence="1" id="KW-0812">Transmembrane</keyword>
<evidence type="ECO:0000313" key="3">
    <source>
        <dbReference type="Proteomes" id="UP000266841"/>
    </source>
</evidence>
<name>K0TMD0_THAOC</name>
<reference evidence="2 3" key="1">
    <citation type="journal article" date="2012" name="Genome Biol.">
        <title>Genome and low-iron response of an oceanic diatom adapted to chronic iron limitation.</title>
        <authorList>
            <person name="Lommer M."/>
            <person name="Specht M."/>
            <person name="Roy A.S."/>
            <person name="Kraemer L."/>
            <person name="Andreson R."/>
            <person name="Gutowska M.A."/>
            <person name="Wolf J."/>
            <person name="Bergner S.V."/>
            <person name="Schilhabel M.B."/>
            <person name="Klostermeier U.C."/>
            <person name="Beiko R.G."/>
            <person name="Rosenstiel P."/>
            <person name="Hippler M."/>
            <person name="Laroche J."/>
        </authorList>
    </citation>
    <scope>NUCLEOTIDE SEQUENCE [LARGE SCALE GENOMIC DNA]</scope>
    <source>
        <strain evidence="2 3">CCMP1005</strain>
    </source>
</reference>
<keyword evidence="3" id="KW-1185">Reference proteome</keyword>
<feature type="transmembrane region" description="Helical" evidence="1">
    <location>
        <begin position="131"/>
        <end position="152"/>
    </location>
</feature>
<dbReference type="Proteomes" id="UP000266841">
    <property type="component" value="Unassembled WGS sequence"/>
</dbReference>
<dbReference type="AlphaFoldDB" id="K0TMD0"/>
<keyword evidence="1" id="KW-0472">Membrane</keyword>
<organism evidence="2 3">
    <name type="scientific">Thalassiosira oceanica</name>
    <name type="common">Marine diatom</name>
    <dbReference type="NCBI Taxonomy" id="159749"/>
    <lineage>
        <taxon>Eukaryota</taxon>
        <taxon>Sar</taxon>
        <taxon>Stramenopiles</taxon>
        <taxon>Ochrophyta</taxon>
        <taxon>Bacillariophyta</taxon>
        <taxon>Coscinodiscophyceae</taxon>
        <taxon>Thalassiosirophycidae</taxon>
        <taxon>Thalassiosirales</taxon>
        <taxon>Thalassiosiraceae</taxon>
        <taxon>Thalassiosira</taxon>
    </lineage>
</organism>
<dbReference type="EMBL" id="AGNL01002538">
    <property type="protein sequence ID" value="EJK76096.1"/>
    <property type="molecule type" value="Genomic_DNA"/>
</dbReference>
<accession>K0TMD0</accession>
<gene>
    <name evidence="2" type="ORF">THAOC_02161</name>
</gene>